<dbReference type="InterPro" id="IPR026992">
    <property type="entry name" value="DIOX_N"/>
</dbReference>
<accession>A0AAV2SCR4</accession>
<name>A0AAV2SCR4_MEGNR</name>
<dbReference type="GO" id="GO:0016491">
    <property type="term" value="F:oxidoreductase activity"/>
    <property type="evidence" value="ECO:0007669"/>
    <property type="project" value="UniProtKB-KW"/>
</dbReference>
<dbReference type="InterPro" id="IPR044861">
    <property type="entry name" value="IPNS-like_FE2OG_OXY"/>
</dbReference>
<dbReference type="PANTHER" id="PTHR47990">
    <property type="entry name" value="2-OXOGLUTARATE (2OG) AND FE(II)-DEPENDENT OXYGENASE SUPERFAMILY PROTEIN-RELATED"/>
    <property type="match status" value="1"/>
</dbReference>
<dbReference type="InterPro" id="IPR050231">
    <property type="entry name" value="Iron_ascorbate_oxido_reductase"/>
</dbReference>
<reference evidence="3 4" key="1">
    <citation type="submission" date="2024-05" db="EMBL/GenBank/DDBJ databases">
        <authorList>
            <person name="Wallberg A."/>
        </authorList>
    </citation>
    <scope>NUCLEOTIDE SEQUENCE [LARGE SCALE GENOMIC DNA]</scope>
</reference>
<dbReference type="FunFam" id="2.60.120.330:FF:000038">
    <property type="entry name" value="Si:dkey-10o6.2"/>
    <property type="match status" value="1"/>
</dbReference>
<feature type="domain" description="Fe2OG dioxygenase" evidence="2">
    <location>
        <begin position="117"/>
        <end position="225"/>
    </location>
</feature>
<evidence type="ECO:0000313" key="3">
    <source>
        <dbReference type="EMBL" id="CAL4185702.1"/>
    </source>
</evidence>
<comment type="caution">
    <text evidence="3">The sequence shown here is derived from an EMBL/GenBank/DDBJ whole genome shotgun (WGS) entry which is preliminary data.</text>
</comment>
<dbReference type="InterPro" id="IPR027443">
    <property type="entry name" value="IPNS-like_sf"/>
</dbReference>
<dbReference type="Proteomes" id="UP001497623">
    <property type="component" value="Unassembled WGS sequence"/>
</dbReference>
<evidence type="ECO:0000259" key="2">
    <source>
        <dbReference type="PROSITE" id="PS51471"/>
    </source>
</evidence>
<dbReference type="SUPFAM" id="SSF51197">
    <property type="entry name" value="Clavaminate synthase-like"/>
    <property type="match status" value="1"/>
</dbReference>
<keyword evidence="1" id="KW-0560">Oxidoreductase</keyword>
<keyword evidence="1" id="KW-0408">Iron</keyword>
<dbReference type="AlphaFoldDB" id="A0AAV2SCR4"/>
<evidence type="ECO:0000313" key="4">
    <source>
        <dbReference type="Proteomes" id="UP001497623"/>
    </source>
</evidence>
<dbReference type="EMBL" id="CAXKWB010062763">
    <property type="protein sequence ID" value="CAL4185702.1"/>
    <property type="molecule type" value="Genomic_DNA"/>
</dbReference>
<evidence type="ECO:0000256" key="1">
    <source>
        <dbReference type="RuleBase" id="RU003682"/>
    </source>
</evidence>
<protein>
    <recommendedName>
        <fullName evidence="2">Fe2OG dioxygenase domain-containing protein</fullName>
    </recommendedName>
</protein>
<sequence>IDLINKAFSASSEFFALDESIKLDYPRNPEKQQGYVAVNREKFNANENSDELREAYDVKRMDGMFPDEVVPAMRPAVKSLADSCIALSNRILEAMAVGLGIDRKFFTSTHKDICNDNNASCLRMLYYPPVPANVTEGSVRCGTHTDYGTITFLFQDTMGGLEVCDRNNEWVPATPIPDTILVNVGDILQFWSSDKLRATKHRVLIPSEEKIAQASRRSIVFFLHPDDPVLIKPLNGSDHYQPITAKSHVLKRFQETYQY</sequence>
<comment type="similarity">
    <text evidence="1">Belongs to the iron/ascorbate-dependent oxidoreductase family.</text>
</comment>
<dbReference type="InterPro" id="IPR005123">
    <property type="entry name" value="Oxoglu/Fe-dep_dioxygenase_dom"/>
</dbReference>
<gene>
    <name evidence="3" type="ORF">MNOR_LOCUS35976</name>
</gene>
<dbReference type="Pfam" id="PF03171">
    <property type="entry name" value="2OG-FeII_Oxy"/>
    <property type="match status" value="1"/>
</dbReference>
<dbReference type="PROSITE" id="PS51471">
    <property type="entry name" value="FE2OG_OXY"/>
    <property type="match status" value="1"/>
</dbReference>
<dbReference type="Gene3D" id="2.60.120.330">
    <property type="entry name" value="B-lactam Antibiotic, Isopenicillin N Synthase, Chain"/>
    <property type="match status" value="1"/>
</dbReference>
<feature type="non-terminal residue" evidence="3">
    <location>
        <position position="1"/>
    </location>
</feature>
<dbReference type="Pfam" id="PF14226">
    <property type="entry name" value="DIOX_N"/>
    <property type="match status" value="1"/>
</dbReference>
<proteinExistence type="inferred from homology"/>
<dbReference type="GO" id="GO:0046872">
    <property type="term" value="F:metal ion binding"/>
    <property type="evidence" value="ECO:0007669"/>
    <property type="project" value="UniProtKB-KW"/>
</dbReference>
<organism evidence="3 4">
    <name type="scientific">Meganyctiphanes norvegica</name>
    <name type="common">Northern krill</name>
    <name type="synonym">Thysanopoda norvegica</name>
    <dbReference type="NCBI Taxonomy" id="48144"/>
    <lineage>
        <taxon>Eukaryota</taxon>
        <taxon>Metazoa</taxon>
        <taxon>Ecdysozoa</taxon>
        <taxon>Arthropoda</taxon>
        <taxon>Crustacea</taxon>
        <taxon>Multicrustacea</taxon>
        <taxon>Malacostraca</taxon>
        <taxon>Eumalacostraca</taxon>
        <taxon>Eucarida</taxon>
        <taxon>Euphausiacea</taxon>
        <taxon>Euphausiidae</taxon>
        <taxon>Meganyctiphanes</taxon>
    </lineage>
</organism>
<keyword evidence="4" id="KW-1185">Reference proteome</keyword>
<keyword evidence="1" id="KW-0479">Metal-binding</keyword>